<protein>
    <submittedName>
        <fullName evidence="6">Glycosyltransferase</fullName>
    </submittedName>
</protein>
<evidence type="ECO:0000259" key="4">
    <source>
        <dbReference type="Pfam" id="PF06722"/>
    </source>
</evidence>
<dbReference type="InterPro" id="IPR010610">
    <property type="entry name" value="EryCIII-like_C"/>
</dbReference>
<evidence type="ECO:0000256" key="2">
    <source>
        <dbReference type="ARBA" id="ARBA00022676"/>
    </source>
</evidence>
<proteinExistence type="inferred from homology"/>
<dbReference type="Pfam" id="PF06722">
    <property type="entry name" value="EryCIII-like_C"/>
    <property type="match status" value="1"/>
</dbReference>
<dbReference type="Proteomes" id="UP001597018">
    <property type="component" value="Unassembled WGS sequence"/>
</dbReference>
<evidence type="ECO:0000313" key="7">
    <source>
        <dbReference type="Proteomes" id="UP001597018"/>
    </source>
</evidence>
<evidence type="ECO:0000256" key="1">
    <source>
        <dbReference type="ARBA" id="ARBA00006962"/>
    </source>
</evidence>
<gene>
    <name evidence="6" type="ORF">ACFQ16_07440</name>
</gene>
<comment type="caution">
    <text evidence="6">The sequence shown here is derived from an EMBL/GenBank/DDBJ whole genome shotgun (WGS) entry which is preliminary data.</text>
</comment>
<dbReference type="CDD" id="cd03784">
    <property type="entry name" value="GT1_Gtf-like"/>
    <property type="match status" value="1"/>
</dbReference>
<feature type="domain" description="Erythromycin biosynthesis protein CIII-like C-terminal" evidence="4">
    <location>
        <begin position="232"/>
        <end position="372"/>
    </location>
</feature>
<sequence>MRLLFISGGSAGAVFPLVPLAQAARNAGHEVLFGATENVMPLVSGAGLPGVPLTSKTMKDFMFVDHNGNQMGIPPDPHERNLFNGRGMARLAIGSLEGLIPLVETWRPDVIVGGKLSYAAPLVAGKYDLPYVRHALNLGEPPIIDLSAAAELSPLVERMGLVGLPDAEMFVDTCPPSVRRFDAGPAQFMRYVPFNTQRPVEPWMLSKGDRPRLFVSAGSRVTRDYEFDTVAQLVQKVSPMDVELLLAAPDDIVDALGPLPDNVRAGWLPLDVLVRTCDLLVHHAGGNTMLTGMVAGVPQLLIPQMPKQVGPAERLAEHGSAITLRGGEDTAEVIAESARALLEDGSYRERAAAMSEEIAGLPAPADVVGEIERRFAGRS</sequence>
<dbReference type="Gene3D" id="3.40.50.2000">
    <property type="entry name" value="Glycogen Phosphorylase B"/>
    <property type="match status" value="2"/>
</dbReference>
<dbReference type="InterPro" id="IPR050426">
    <property type="entry name" value="Glycosyltransferase_28"/>
</dbReference>
<organism evidence="6 7">
    <name type="scientific">Saccharopolyspora rosea</name>
    <dbReference type="NCBI Taxonomy" id="524884"/>
    <lineage>
        <taxon>Bacteria</taxon>
        <taxon>Bacillati</taxon>
        <taxon>Actinomycetota</taxon>
        <taxon>Actinomycetes</taxon>
        <taxon>Pseudonocardiales</taxon>
        <taxon>Pseudonocardiaceae</taxon>
        <taxon>Saccharopolyspora</taxon>
    </lineage>
</organism>
<evidence type="ECO:0000256" key="3">
    <source>
        <dbReference type="ARBA" id="ARBA00022679"/>
    </source>
</evidence>
<keyword evidence="2" id="KW-0328">Glycosyltransferase</keyword>
<dbReference type="RefSeq" id="WP_345599953.1">
    <property type="nucleotide sequence ID" value="NZ_CP102826.1"/>
</dbReference>
<dbReference type="Pfam" id="PF21036">
    <property type="entry name" value="EryCIII-like_N"/>
    <property type="match status" value="1"/>
</dbReference>
<comment type="similarity">
    <text evidence="1">Belongs to the glycosyltransferase 28 family.</text>
</comment>
<dbReference type="PANTHER" id="PTHR48050">
    <property type="entry name" value="STEROL 3-BETA-GLUCOSYLTRANSFERASE"/>
    <property type="match status" value="1"/>
</dbReference>
<keyword evidence="7" id="KW-1185">Reference proteome</keyword>
<accession>A0ABW3FTE6</accession>
<name>A0ABW3FTE6_9PSEU</name>
<reference evidence="7" key="1">
    <citation type="journal article" date="2019" name="Int. J. Syst. Evol. Microbiol.">
        <title>The Global Catalogue of Microorganisms (GCM) 10K type strain sequencing project: providing services to taxonomists for standard genome sequencing and annotation.</title>
        <authorList>
            <consortium name="The Broad Institute Genomics Platform"/>
            <consortium name="The Broad Institute Genome Sequencing Center for Infectious Disease"/>
            <person name="Wu L."/>
            <person name="Ma J."/>
        </authorList>
    </citation>
    <scope>NUCLEOTIDE SEQUENCE [LARGE SCALE GENOMIC DNA]</scope>
    <source>
        <strain evidence="7">CCUG 56401</strain>
    </source>
</reference>
<evidence type="ECO:0000313" key="6">
    <source>
        <dbReference type="EMBL" id="MFD0919572.1"/>
    </source>
</evidence>
<feature type="domain" description="Erythromycin biosynthesis protein CIII-like N-terminal" evidence="5">
    <location>
        <begin position="22"/>
        <end position="218"/>
    </location>
</feature>
<dbReference type="EMBL" id="JBHTIW010000003">
    <property type="protein sequence ID" value="MFD0919572.1"/>
    <property type="molecule type" value="Genomic_DNA"/>
</dbReference>
<dbReference type="PANTHER" id="PTHR48050:SF13">
    <property type="entry name" value="STEROL 3-BETA-GLUCOSYLTRANSFERASE UGT80A2"/>
    <property type="match status" value="1"/>
</dbReference>
<keyword evidence="3" id="KW-0808">Transferase</keyword>
<dbReference type="SUPFAM" id="SSF53756">
    <property type="entry name" value="UDP-Glycosyltransferase/glycogen phosphorylase"/>
    <property type="match status" value="1"/>
</dbReference>
<dbReference type="InterPro" id="IPR048284">
    <property type="entry name" value="EryCIII-like_N"/>
</dbReference>
<evidence type="ECO:0000259" key="5">
    <source>
        <dbReference type="Pfam" id="PF21036"/>
    </source>
</evidence>
<dbReference type="InterPro" id="IPR002213">
    <property type="entry name" value="UDP_glucos_trans"/>
</dbReference>